<evidence type="ECO:0000313" key="1">
    <source>
        <dbReference type="EMBL" id="KKL20656.1"/>
    </source>
</evidence>
<sequence>MFAGEHNPQIGITTACALNTLYELNQEKALELYKQKKDRRFIELVIKEKEDKD</sequence>
<organism evidence="1">
    <name type="scientific">marine sediment metagenome</name>
    <dbReference type="NCBI Taxonomy" id="412755"/>
    <lineage>
        <taxon>unclassified sequences</taxon>
        <taxon>metagenomes</taxon>
        <taxon>ecological metagenomes</taxon>
    </lineage>
</organism>
<comment type="caution">
    <text evidence="1">The sequence shown here is derived from an EMBL/GenBank/DDBJ whole genome shotgun (WGS) entry which is preliminary data.</text>
</comment>
<gene>
    <name evidence="1" type="ORF">LCGC14_2453310</name>
</gene>
<protein>
    <submittedName>
        <fullName evidence="1">Uncharacterized protein</fullName>
    </submittedName>
</protein>
<reference evidence="1" key="1">
    <citation type="journal article" date="2015" name="Nature">
        <title>Complex archaea that bridge the gap between prokaryotes and eukaryotes.</title>
        <authorList>
            <person name="Spang A."/>
            <person name="Saw J.H."/>
            <person name="Jorgensen S.L."/>
            <person name="Zaremba-Niedzwiedzka K."/>
            <person name="Martijn J."/>
            <person name="Lind A.E."/>
            <person name="van Eijk R."/>
            <person name="Schleper C."/>
            <person name="Guy L."/>
            <person name="Ettema T.J."/>
        </authorList>
    </citation>
    <scope>NUCLEOTIDE SEQUENCE</scope>
</reference>
<name>A0A0F9DSJ5_9ZZZZ</name>
<accession>A0A0F9DSJ5</accession>
<dbReference type="AlphaFoldDB" id="A0A0F9DSJ5"/>
<dbReference type="EMBL" id="LAZR01038017">
    <property type="protein sequence ID" value="KKL20656.1"/>
    <property type="molecule type" value="Genomic_DNA"/>
</dbReference>
<proteinExistence type="predicted"/>